<keyword evidence="3" id="KW-0175">Coiled coil</keyword>
<dbReference type="RefSeq" id="WP_145360149.1">
    <property type="nucleotide sequence ID" value="NZ_CP036265.1"/>
</dbReference>
<dbReference type="AlphaFoldDB" id="A0A517PD07"/>
<dbReference type="Pfam" id="PF00176">
    <property type="entry name" value="SNF2-rel_dom"/>
    <property type="match status" value="1"/>
</dbReference>
<dbReference type="InterPro" id="IPR007527">
    <property type="entry name" value="Znf_SWIM"/>
</dbReference>
<sequence length="1164" mass="128290">MTLADSLQKQFRADLRFRGAGYLDADRVTQLALTPDKLVAAVQEKAGEFTCDLDRTGGSLRMSCTCPQSGKLGVCKHLWGAVLLADRDKLLTGPVRGGEVPPFAAEDPATSNFGSAWDFDDGDDEDYAVGPGSRSYAAPARGLLGDEPEEEEDEGGVATLRRATAPQEKARSWERALAGVAAEVAAPRKGSSAERQIFYELDLPASRKERRIVIQVSQRQRRASGQWGKLKALRVRPGDLDTIEREEDRTVLAYLFGGVAERDAKDGKETGVFRFHLAHELAERLLPLMCGTGNARILDAGEKAGCLSWDGDEPWELTAALREVSPKESRRKSTAAEDSAAGDNEESDESDEALEVVEPEQEPEEESGPVSLRLAVELTRPDAIRRAEDADLMLPGGLVLLDNVLSPVIDFGAYDLAERIGQSDGIVIPKEEAHEAVEMLFRLPVLPRLELPDDQRLEEVRVEPGRELRISSGSTAGGRLPDRATGAVRFRYDGEPIAGGDPRWAIVNSEARKCLLRDLDAEAAAWDQLRDVGFRRLASKSAGGVDVEIAIGDLGGAVRGLTDAGWLIRADDKPVRQAGELKFQVKSGIDWFELRGDVTFGDATIALPDLLAALARGDDAVRLSDGSLGILPAAWAEQLGLLAGLGSEEEDHLKFTANQAVLLDTLLGAQEEVEYDEQFTALRERLRGLTGVEPAEEPEGFEGVLREYQQNGLGWMRFLQDTNLGGCLADDMGLGKTVQLLALLQGRKRRADEGGDHLPSLVVVPRSLLFNWASEAERFTPELTVVEYTGPDRHRLRDEFSKLDLILTTYGTLRRDVMDLKKQPFDYVVLDEAQTIKNASSQVSKAARLLKARHRLALSGTPIENHVGDLWSIFEFLNPGMLGRSSLFRRYAADPEDKQARDLLAKGIGPFVLRRTKAEVATDLPAKTEMTLSVELEGEQRRLYEELRDHYRQSLLGSVKEQGLGKTRMHVLEALLRLRQAACHPALLGEDNASIQSAKVEALIPKLLELIDEGHKALVFSQFTSFLGLVRERLEQEGIRHEYLDGRTRDRGERVERFQNDDGLGVFLISLKAGGLGLNLTSADYVFLLDPWWNPAVEAQAIDRSHRVGQERPVFAYRLIARDTIEEKIAELQKKKTELADAVLNQEESVVSGLSVEDVERLLS</sequence>
<dbReference type="InterPro" id="IPR027417">
    <property type="entry name" value="P-loop_NTPase"/>
</dbReference>
<dbReference type="InterPro" id="IPR000330">
    <property type="entry name" value="SNF2_N"/>
</dbReference>
<evidence type="ECO:0000259" key="6">
    <source>
        <dbReference type="PROSITE" id="PS51192"/>
    </source>
</evidence>
<feature type="coiled-coil region" evidence="3">
    <location>
        <begin position="1122"/>
        <end position="1149"/>
    </location>
</feature>
<dbReference type="CDD" id="cd18012">
    <property type="entry name" value="DEXQc_arch_SWI2_SNF2"/>
    <property type="match status" value="1"/>
</dbReference>
<dbReference type="InterPro" id="IPR049730">
    <property type="entry name" value="SNF2/RAD54-like_C"/>
</dbReference>
<evidence type="ECO:0000256" key="3">
    <source>
        <dbReference type="SAM" id="Coils"/>
    </source>
</evidence>
<feature type="region of interest" description="Disordered" evidence="4">
    <location>
        <begin position="322"/>
        <end position="370"/>
    </location>
</feature>
<name>A0A517PD07_9PLAN</name>
<proteinExistence type="predicted"/>
<feature type="compositionally biased region" description="Acidic residues" evidence="4">
    <location>
        <begin position="146"/>
        <end position="155"/>
    </location>
</feature>
<dbReference type="InterPro" id="IPR014001">
    <property type="entry name" value="Helicase_ATP-bd"/>
</dbReference>
<gene>
    <name evidence="8" type="primary">rapA_2</name>
    <name evidence="8" type="ORF">CA12_33780</name>
</gene>
<feature type="domain" description="SWIM-type" evidence="5">
    <location>
        <begin position="49"/>
        <end position="86"/>
    </location>
</feature>
<dbReference type="Gene3D" id="3.40.50.10810">
    <property type="entry name" value="Tandem AAA-ATPase domain"/>
    <property type="match status" value="1"/>
</dbReference>
<dbReference type="GO" id="GO:0005524">
    <property type="term" value="F:ATP binding"/>
    <property type="evidence" value="ECO:0007669"/>
    <property type="project" value="InterPro"/>
</dbReference>
<dbReference type="PROSITE" id="PS51192">
    <property type="entry name" value="HELICASE_ATP_BIND_1"/>
    <property type="match status" value="1"/>
</dbReference>
<keyword evidence="1" id="KW-0378">Hydrolase</keyword>
<dbReference type="Proteomes" id="UP000318741">
    <property type="component" value="Chromosome"/>
</dbReference>
<dbReference type="SUPFAM" id="SSF52540">
    <property type="entry name" value="P-loop containing nucleoside triphosphate hydrolases"/>
    <property type="match status" value="2"/>
</dbReference>
<evidence type="ECO:0000256" key="4">
    <source>
        <dbReference type="SAM" id="MobiDB-lite"/>
    </source>
</evidence>
<keyword evidence="9" id="KW-1185">Reference proteome</keyword>
<dbReference type="Pfam" id="PF00271">
    <property type="entry name" value="Helicase_C"/>
    <property type="match status" value="1"/>
</dbReference>
<dbReference type="InterPro" id="IPR001650">
    <property type="entry name" value="Helicase_C-like"/>
</dbReference>
<dbReference type="CDD" id="cd18793">
    <property type="entry name" value="SF2_C_SNF"/>
    <property type="match status" value="1"/>
</dbReference>
<evidence type="ECO:0000313" key="8">
    <source>
        <dbReference type="EMBL" id="QDT17264.1"/>
    </source>
</evidence>
<dbReference type="InterPro" id="IPR038718">
    <property type="entry name" value="SNF2-like_sf"/>
</dbReference>
<keyword evidence="2" id="KW-0479">Metal-binding</keyword>
<dbReference type="OrthoDB" id="9814088at2"/>
<evidence type="ECO:0000259" key="5">
    <source>
        <dbReference type="PROSITE" id="PS50966"/>
    </source>
</evidence>
<organism evidence="8 9">
    <name type="scientific">Alienimonas californiensis</name>
    <dbReference type="NCBI Taxonomy" id="2527989"/>
    <lineage>
        <taxon>Bacteria</taxon>
        <taxon>Pseudomonadati</taxon>
        <taxon>Planctomycetota</taxon>
        <taxon>Planctomycetia</taxon>
        <taxon>Planctomycetales</taxon>
        <taxon>Planctomycetaceae</taxon>
        <taxon>Alienimonas</taxon>
    </lineage>
</organism>
<keyword evidence="2" id="KW-0863">Zinc-finger</keyword>
<dbReference type="GO" id="GO:0008270">
    <property type="term" value="F:zinc ion binding"/>
    <property type="evidence" value="ECO:0007669"/>
    <property type="project" value="UniProtKB-KW"/>
</dbReference>
<dbReference type="PROSITE" id="PS50966">
    <property type="entry name" value="ZF_SWIM"/>
    <property type="match status" value="1"/>
</dbReference>
<accession>A0A517PD07</accession>
<dbReference type="GO" id="GO:0016787">
    <property type="term" value="F:hydrolase activity"/>
    <property type="evidence" value="ECO:0007669"/>
    <property type="project" value="UniProtKB-KW"/>
</dbReference>
<protein>
    <submittedName>
        <fullName evidence="8">RNA polymerase-associated protein RapA</fullName>
    </submittedName>
</protein>
<feature type="domain" description="Helicase ATP-binding" evidence="6">
    <location>
        <begin position="717"/>
        <end position="880"/>
    </location>
</feature>
<evidence type="ECO:0000259" key="7">
    <source>
        <dbReference type="PROSITE" id="PS51194"/>
    </source>
</evidence>
<evidence type="ECO:0000256" key="1">
    <source>
        <dbReference type="ARBA" id="ARBA00022801"/>
    </source>
</evidence>
<dbReference type="KEGG" id="acaf:CA12_33780"/>
<dbReference type="EMBL" id="CP036265">
    <property type="protein sequence ID" value="QDT17264.1"/>
    <property type="molecule type" value="Genomic_DNA"/>
</dbReference>
<feature type="domain" description="Helicase C-terminal" evidence="7">
    <location>
        <begin position="1003"/>
        <end position="1157"/>
    </location>
</feature>
<reference evidence="8 9" key="1">
    <citation type="submission" date="2019-02" db="EMBL/GenBank/DDBJ databases">
        <title>Deep-cultivation of Planctomycetes and their phenomic and genomic characterization uncovers novel biology.</title>
        <authorList>
            <person name="Wiegand S."/>
            <person name="Jogler M."/>
            <person name="Boedeker C."/>
            <person name="Pinto D."/>
            <person name="Vollmers J."/>
            <person name="Rivas-Marin E."/>
            <person name="Kohn T."/>
            <person name="Peeters S.H."/>
            <person name="Heuer A."/>
            <person name="Rast P."/>
            <person name="Oberbeckmann S."/>
            <person name="Bunk B."/>
            <person name="Jeske O."/>
            <person name="Meyerdierks A."/>
            <person name="Storesund J.E."/>
            <person name="Kallscheuer N."/>
            <person name="Luecker S."/>
            <person name="Lage O.M."/>
            <person name="Pohl T."/>
            <person name="Merkel B.J."/>
            <person name="Hornburger P."/>
            <person name="Mueller R.-W."/>
            <person name="Bruemmer F."/>
            <person name="Labrenz M."/>
            <person name="Spormann A.M."/>
            <person name="Op den Camp H."/>
            <person name="Overmann J."/>
            <person name="Amann R."/>
            <person name="Jetten M.S.M."/>
            <person name="Mascher T."/>
            <person name="Medema M.H."/>
            <person name="Devos D.P."/>
            <person name="Kaster A.-K."/>
            <person name="Ovreas L."/>
            <person name="Rohde M."/>
            <person name="Galperin M.Y."/>
            <person name="Jogler C."/>
        </authorList>
    </citation>
    <scope>NUCLEOTIDE SEQUENCE [LARGE SCALE GENOMIC DNA]</scope>
    <source>
        <strain evidence="8 9">CA12</strain>
    </source>
</reference>
<dbReference type="SMART" id="SM00487">
    <property type="entry name" value="DEXDc"/>
    <property type="match status" value="1"/>
</dbReference>
<evidence type="ECO:0000313" key="9">
    <source>
        <dbReference type="Proteomes" id="UP000318741"/>
    </source>
</evidence>
<dbReference type="PANTHER" id="PTHR10799">
    <property type="entry name" value="SNF2/RAD54 HELICASE FAMILY"/>
    <property type="match status" value="1"/>
</dbReference>
<dbReference type="Gene3D" id="3.40.50.300">
    <property type="entry name" value="P-loop containing nucleotide triphosphate hydrolases"/>
    <property type="match status" value="1"/>
</dbReference>
<dbReference type="PROSITE" id="PS51194">
    <property type="entry name" value="HELICASE_CTER"/>
    <property type="match status" value="1"/>
</dbReference>
<evidence type="ECO:0000256" key="2">
    <source>
        <dbReference type="PROSITE-ProRule" id="PRU00325"/>
    </source>
</evidence>
<feature type="compositionally biased region" description="Acidic residues" evidence="4">
    <location>
        <begin position="343"/>
        <end position="367"/>
    </location>
</feature>
<feature type="region of interest" description="Disordered" evidence="4">
    <location>
        <begin position="132"/>
        <end position="157"/>
    </location>
</feature>
<dbReference type="SMART" id="SM00490">
    <property type="entry name" value="HELICc"/>
    <property type="match status" value="1"/>
</dbReference>
<keyword evidence="2" id="KW-0862">Zinc</keyword>